<organism evidence="1 2">
    <name type="scientific">Loigolactobacillus coryniformis subsp. torquens DSM 20004 = KCTC 3535</name>
    <dbReference type="NCBI Taxonomy" id="1423822"/>
    <lineage>
        <taxon>Bacteria</taxon>
        <taxon>Bacillati</taxon>
        <taxon>Bacillota</taxon>
        <taxon>Bacilli</taxon>
        <taxon>Lactobacillales</taxon>
        <taxon>Lactobacillaceae</taxon>
        <taxon>Loigolactobacillus</taxon>
    </lineage>
</organism>
<evidence type="ECO:0000313" key="1">
    <source>
        <dbReference type="EMBL" id="ATO42468.1"/>
    </source>
</evidence>
<accession>A0A2D1KK16</accession>
<gene>
    <name evidence="1" type="ORF">LC20004_00395</name>
</gene>
<dbReference type="Gene3D" id="1.20.120.330">
    <property type="entry name" value="Nucleotidyltransferases domain 2"/>
    <property type="match status" value="1"/>
</dbReference>
<evidence type="ECO:0000313" key="2">
    <source>
        <dbReference type="Proteomes" id="UP000223559"/>
    </source>
</evidence>
<dbReference type="KEGG" id="lcy:LC20004_00395"/>
<sequence length="158" mass="18216">MPRVTNAQSHFVPLPDQAEFQAHVQEFYWCAGNVVKGLARQNLVYANEQLNRFVRPELFVLLAMRATIQQAGQFDAGVTGKFIETTLSETEKAQLAATYQQTSLAETKMSLLNILTFYRVVSEQLSRDQEMMRPIMITKIYQQFNDCSTLQLFKKIWI</sequence>
<dbReference type="AlphaFoldDB" id="A0A2D1KK16"/>
<dbReference type="Pfam" id="PF04439">
    <property type="entry name" value="Adenyl_transf"/>
    <property type="match status" value="1"/>
</dbReference>
<reference evidence="1 2" key="1">
    <citation type="submission" date="2016-10" db="EMBL/GenBank/DDBJ databases">
        <title>The whole genome sequencing and assembly of L. cotyniformis subsp. torquens DSM 20004 strain.</title>
        <authorList>
            <person name="Park M.-K."/>
            <person name="Lee Y.-J."/>
            <person name="Yi H."/>
            <person name="Bahn Y.-S."/>
            <person name="Kim J.F."/>
            <person name="Lee D.-W."/>
        </authorList>
    </citation>
    <scope>NUCLEOTIDE SEQUENCE [LARGE SCALE GENOMIC DNA]</scope>
    <source>
        <strain evidence="1 2">DSM 20004</strain>
    </source>
</reference>
<dbReference type="InterPro" id="IPR007530">
    <property type="entry name" value="Aminoglycoside_adenylylTfrase"/>
</dbReference>
<protein>
    <submittedName>
        <fullName evidence="1">Uncharacterized protein</fullName>
    </submittedName>
</protein>
<dbReference type="Proteomes" id="UP000223559">
    <property type="component" value="Chromosome"/>
</dbReference>
<proteinExistence type="predicted"/>
<name>A0A2D1KK16_9LACO</name>
<dbReference type="OrthoDB" id="9776406at2"/>
<dbReference type="SUPFAM" id="SSF81631">
    <property type="entry name" value="PAP/OAS1 substrate-binding domain"/>
    <property type="match status" value="1"/>
</dbReference>
<dbReference type="EMBL" id="CP017697">
    <property type="protein sequence ID" value="ATO42468.1"/>
    <property type="molecule type" value="Genomic_DNA"/>
</dbReference>
<keyword evidence="2" id="KW-1185">Reference proteome</keyword>